<evidence type="ECO:0000313" key="2">
    <source>
        <dbReference type="Proteomes" id="UP001459277"/>
    </source>
</evidence>
<dbReference type="EMBL" id="JAZDWU010000010">
    <property type="protein sequence ID" value="KAK9987605.1"/>
    <property type="molecule type" value="Genomic_DNA"/>
</dbReference>
<evidence type="ECO:0000313" key="1">
    <source>
        <dbReference type="EMBL" id="KAK9987605.1"/>
    </source>
</evidence>
<gene>
    <name evidence="1" type="ORF">SO802_027844</name>
</gene>
<comment type="caution">
    <text evidence="1">The sequence shown here is derived from an EMBL/GenBank/DDBJ whole genome shotgun (WGS) entry which is preliminary data.</text>
</comment>
<sequence length="132" mass="15514">MKNTLISPQFQGNTFLSYGNPKALADCWRNFFSREIIKVTQELWKNYHFVGTTGRISVFTNRPYYESIPLLPWTAECDPKQFLTPGQNPGFEPLIYCSLCEKFTTFHEHTCNNDPPWEPEDNSWYDAYNGNW</sequence>
<dbReference type="AlphaFoldDB" id="A0AAW2BNS8"/>
<keyword evidence="2" id="KW-1185">Reference proteome</keyword>
<accession>A0AAW2BNS8</accession>
<name>A0AAW2BNS8_9ROSI</name>
<organism evidence="1 2">
    <name type="scientific">Lithocarpus litseifolius</name>
    <dbReference type="NCBI Taxonomy" id="425828"/>
    <lineage>
        <taxon>Eukaryota</taxon>
        <taxon>Viridiplantae</taxon>
        <taxon>Streptophyta</taxon>
        <taxon>Embryophyta</taxon>
        <taxon>Tracheophyta</taxon>
        <taxon>Spermatophyta</taxon>
        <taxon>Magnoliopsida</taxon>
        <taxon>eudicotyledons</taxon>
        <taxon>Gunneridae</taxon>
        <taxon>Pentapetalae</taxon>
        <taxon>rosids</taxon>
        <taxon>fabids</taxon>
        <taxon>Fagales</taxon>
        <taxon>Fagaceae</taxon>
        <taxon>Lithocarpus</taxon>
    </lineage>
</organism>
<proteinExistence type="predicted"/>
<reference evidence="1 2" key="1">
    <citation type="submission" date="2024-01" db="EMBL/GenBank/DDBJ databases">
        <title>A telomere-to-telomere, gap-free genome of sweet tea (Lithocarpus litseifolius).</title>
        <authorList>
            <person name="Zhou J."/>
        </authorList>
    </citation>
    <scope>NUCLEOTIDE SEQUENCE [LARGE SCALE GENOMIC DNA]</scope>
    <source>
        <strain evidence="1">Zhou-2022a</strain>
        <tissue evidence="1">Leaf</tissue>
    </source>
</reference>
<protein>
    <submittedName>
        <fullName evidence="1">Uncharacterized protein</fullName>
    </submittedName>
</protein>
<dbReference type="Proteomes" id="UP001459277">
    <property type="component" value="Unassembled WGS sequence"/>
</dbReference>